<evidence type="ECO:0000256" key="7">
    <source>
        <dbReference type="ARBA" id="ARBA00022833"/>
    </source>
</evidence>
<evidence type="ECO:0000313" key="14">
    <source>
        <dbReference type="Proteomes" id="UP000054477"/>
    </source>
</evidence>
<dbReference type="GO" id="GO:0008270">
    <property type="term" value="F:zinc ion binding"/>
    <property type="evidence" value="ECO:0007669"/>
    <property type="project" value="InterPro"/>
</dbReference>
<feature type="binding site" evidence="11">
    <location>
        <position position="45"/>
    </location>
    <ligand>
        <name>Zn(2+)</name>
        <dbReference type="ChEBI" id="CHEBI:29105"/>
        <note>catalytic</note>
    </ligand>
</feature>
<evidence type="ECO:0000256" key="11">
    <source>
        <dbReference type="PIRSR" id="PIRSR601842-2"/>
    </source>
</evidence>
<dbReference type="SUPFAM" id="SSF55486">
    <property type="entry name" value="Metalloproteases ('zincins'), catalytic domain"/>
    <property type="match status" value="1"/>
</dbReference>
<evidence type="ECO:0000256" key="1">
    <source>
        <dbReference type="ARBA" id="ARBA00004613"/>
    </source>
</evidence>
<dbReference type="PANTHER" id="PTHR33478">
    <property type="entry name" value="EXTRACELLULAR METALLOPROTEINASE MEP"/>
    <property type="match status" value="1"/>
</dbReference>
<dbReference type="InterPro" id="IPR001842">
    <property type="entry name" value="Peptidase_M36"/>
</dbReference>
<dbReference type="Pfam" id="PF02128">
    <property type="entry name" value="Peptidase_M36"/>
    <property type="match status" value="2"/>
</dbReference>
<dbReference type="AlphaFoldDB" id="A0A0C9XF62"/>
<dbReference type="OrthoDB" id="3227768at2759"/>
<evidence type="ECO:0000256" key="8">
    <source>
        <dbReference type="ARBA" id="ARBA00023049"/>
    </source>
</evidence>
<keyword evidence="6 12" id="KW-0378">Hydrolase</keyword>
<dbReference type="EMBL" id="KN838629">
    <property type="protein sequence ID" value="KIK00269.1"/>
    <property type="molecule type" value="Genomic_DNA"/>
</dbReference>
<evidence type="ECO:0000256" key="12">
    <source>
        <dbReference type="RuleBase" id="RU364017"/>
    </source>
</evidence>
<dbReference type="HOGENOM" id="CLU_1540310_0_0_1"/>
<dbReference type="InterPro" id="IPR027268">
    <property type="entry name" value="Peptidase_M4/M1_CTD_sf"/>
</dbReference>
<keyword evidence="3 12" id="KW-0964">Secreted</keyword>
<keyword evidence="5 11" id="KW-0479">Metal-binding</keyword>
<name>A0A0C9XF62_9AGAR</name>
<evidence type="ECO:0000256" key="10">
    <source>
        <dbReference type="PIRSR" id="PIRSR601842-1"/>
    </source>
</evidence>
<comment type="similarity">
    <text evidence="2 12">Belongs to the peptidase M36 family.</text>
</comment>
<keyword evidence="4 12" id="KW-0645">Protease</keyword>
<dbReference type="EC" id="3.4.24.-" evidence="12"/>
<keyword evidence="8 12" id="KW-0482">Metalloprotease</keyword>
<dbReference type="GO" id="GO:0006508">
    <property type="term" value="P:proteolysis"/>
    <property type="evidence" value="ECO:0007669"/>
    <property type="project" value="UniProtKB-KW"/>
</dbReference>
<comment type="subcellular location">
    <subcellularLocation>
        <location evidence="1 12">Secreted</location>
    </subcellularLocation>
</comment>
<evidence type="ECO:0000256" key="4">
    <source>
        <dbReference type="ARBA" id="ARBA00022670"/>
    </source>
</evidence>
<dbReference type="InterPro" id="IPR050371">
    <property type="entry name" value="Fungal_virulence_M36"/>
</dbReference>
<feature type="active site" evidence="10">
    <location>
        <position position="42"/>
    </location>
</feature>
<feature type="binding site" evidence="11">
    <location>
        <position position="41"/>
    </location>
    <ligand>
        <name>Zn(2+)</name>
        <dbReference type="ChEBI" id="CHEBI:29105"/>
        <note>catalytic</note>
    </ligand>
</feature>
<reference evidence="14" key="2">
    <citation type="submission" date="2015-01" db="EMBL/GenBank/DDBJ databases">
        <title>Evolutionary Origins and Diversification of the Mycorrhizal Mutualists.</title>
        <authorList>
            <consortium name="DOE Joint Genome Institute"/>
            <consortium name="Mycorrhizal Genomics Consortium"/>
            <person name="Kohler A."/>
            <person name="Kuo A."/>
            <person name="Nagy L.G."/>
            <person name="Floudas D."/>
            <person name="Copeland A."/>
            <person name="Barry K.W."/>
            <person name="Cichocki N."/>
            <person name="Veneault-Fourrey C."/>
            <person name="LaButti K."/>
            <person name="Lindquist E.A."/>
            <person name="Lipzen A."/>
            <person name="Lundell T."/>
            <person name="Morin E."/>
            <person name="Murat C."/>
            <person name="Riley R."/>
            <person name="Ohm R."/>
            <person name="Sun H."/>
            <person name="Tunlid A."/>
            <person name="Henrissat B."/>
            <person name="Grigoriev I.V."/>
            <person name="Hibbett D.S."/>
            <person name="Martin F."/>
        </authorList>
    </citation>
    <scope>NUCLEOTIDE SEQUENCE [LARGE SCALE GENOMIC DNA]</scope>
    <source>
        <strain evidence="14">LaAM-08-1</strain>
    </source>
</reference>
<accession>A0A0C9XF62</accession>
<evidence type="ECO:0000256" key="2">
    <source>
        <dbReference type="ARBA" id="ARBA00006006"/>
    </source>
</evidence>
<protein>
    <recommendedName>
        <fullName evidence="12">Extracellular metalloproteinase</fullName>
        <ecNumber evidence="12">3.4.24.-</ecNumber>
    </recommendedName>
    <alternativeName>
        <fullName evidence="12">Fungalysin</fullName>
    </alternativeName>
</protein>
<dbReference type="GO" id="GO:0004222">
    <property type="term" value="F:metalloendopeptidase activity"/>
    <property type="evidence" value="ECO:0007669"/>
    <property type="project" value="InterPro"/>
</dbReference>
<dbReference type="Proteomes" id="UP000054477">
    <property type="component" value="Unassembled WGS sequence"/>
</dbReference>
<organism evidence="13 14">
    <name type="scientific">Laccaria amethystina LaAM-08-1</name>
    <dbReference type="NCBI Taxonomy" id="1095629"/>
    <lineage>
        <taxon>Eukaryota</taxon>
        <taxon>Fungi</taxon>
        <taxon>Dikarya</taxon>
        <taxon>Basidiomycota</taxon>
        <taxon>Agaricomycotina</taxon>
        <taxon>Agaricomycetes</taxon>
        <taxon>Agaricomycetidae</taxon>
        <taxon>Agaricales</taxon>
        <taxon>Agaricineae</taxon>
        <taxon>Hydnangiaceae</taxon>
        <taxon>Laccaria</taxon>
    </lineage>
</organism>
<dbReference type="Gene3D" id="1.10.390.10">
    <property type="entry name" value="Neutral Protease Domain 2"/>
    <property type="match status" value="1"/>
</dbReference>
<proteinExistence type="inferred from homology"/>
<gene>
    <name evidence="13" type="ORF">K443DRAFT_132713</name>
</gene>
<dbReference type="Gene3D" id="3.10.170.10">
    <property type="match status" value="1"/>
</dbReference>
<comment type="cofactor">
    <cofactor evidence="11">
        <name>Zn(2+)</name>
        <dbReference type="ChEBI" id="CHEBI:29105"/>
    </cofactor>
    <text evidence="11">Binds 1 zinc ion per subunit.</text>
</comment>
<evidence type="ECO:0000313" key="13">
    <source>
        <dbReference type="EMBL" id="KIK00269.1"/>
    </source>
</evidence>
<dbReference type="GO" id="GO:0005615">
    <property type="term" value="C:extracellular space"/>
    <property type="evidence" value="ECO:0007669"/>
    <property type="project" value="InterPro"/>
</dbReference>
<sequence>MHDCAYRYGFTEAAFNFQTLWKGRQRPANRDDTLEADIVVHEMTHGITNPMTGGETGRSEWSEQKSATGITDYDYVTNYKNGIRTHPYSTSTTTNPPRYSSIRTLNKVHTLVGAHGFSTTAKTNPDGTQGNVMFLHLFLDALCLQPCNPTFVTARDAWIQADQNRYDSANKCLL</sequence>
<evidence type="ECO:0000256" key="5">
    <source>
        <dbReference type="ARBA" id="ARBA00022723"/>
    </source>
</evidence>
<evidence type="ECO:0000256" key="6">
    <source>
        <dbReference type="ARBA" id="ARBA00022801"/>
    </source>
</evidence>
<keyword evidence="9 12" id="KW-0865">Zymogen</keyword>
<evidence type="ECO:0000256" key="3">
    <source>
        <dbReference type="ARBA" id="ARBA00022525"/>
    </source>
</evidence>
<evidence type="ECO:0000256" key="9">
    <source>
        <dbReference type="ARBA" id="ARBA00023145"/>
    </source>
</evidence>
<keyword evidence="7 11" id="KW-0862">Zinc</keyword>
<reference evidence="13 14" key="1">
    <citation type="submission" date="2014-04" db="EMBL/GenBank/DDBJ databases">
        <authorList>
            <consortium name="DOE Joint Genome Institute"/>
            <person name="Kuo A."/>
            <person name="Kohler A."/>
            <person name="Nagy L.G."/>
            <person name="Floudas D."/>
            <person name="Copeland A."/>
            <person name="Barry K.W."/>
            <person name="Cichocki N."/>
            <person name="Veneault-Fourrey C."/>
            <person name="LaButti K."/>
            <person name="Lindquist E.A."/>
            <person name="Lipzen A."/>
            <person name="Lundell T."/>
            <person name="Morin E."/>
            <person name="Murat C."/>
            <person name="Sun H."/>
            <person name="Tunlid A."/>
            <person name="Henrissat B."/>
            <person name="Grigoriev I.V."/>
            <person name="Hibbett D.S."/>
            <person name="Martin F."/>
            <person name="Nordberg H.P."/>
            <person name="Cantor M.N."/>
            <person name="Hua S.X."/>
        </authorList>
    </citation>
    <scope>NUCLEOTIDE SEQUENCE [LARGE SCALE GENOMIC DNA]</scope>
    <source>
        <strain evidence="13 14">LaAM-08-1</strain>
    </source>
</reference>
<dbReference type="PANTHER" id="PTHR33478:SF1">
    <property type="entry name" value="EXTRACELLULAR METALLOPROTEINASE MEP"/>
    <property type="match status" value="1"/>
</dbReference>
<keyword evidence="14" id="KW-1185">Reference proteome</keyword>